<dbReference type="RefSeq" id="XP_032800694.1">
    <property type="nucleotide sequence ID" value="XM_032944803.1"/>
</dbReference>
<dbReference type="KEGG" id="pmrn:116937633"/>
<feature type="compositionally biased region" description="Basic and acidic residues" evidence="10">
    <location>
        <begin position="273"/>
        <end position="283"/>
    </location>
</feature>
<evidence type="ECO:0000313" key="18">
    <source>
        <dbReference type="RefSeq" id="XP_032800694.1"/>
    </source>
</evidence>
<dbReference type="InterPro" id="IPR052129">
    <property type="entry name" value="Spermadhesin-Link_domain"/>
</dbReference>
<dbReference type="RefSeq" id="XP_032800692.1">
    <property type="nucleotide sequence ID" value="XM_032944801.1"/>
</dbReference>
<dbReference type="GO" id="GO:0007155">
    <property type="term" value="P:cell adhesion"/>
    <property type="evidence" value="ECO:0007669"/>
    <property type="project" value="UniProtKB-KW"/>
</dbReference>
<sequence length="374" mass="41103">MRSPALVPSVVTVLLLLVCEPRFGDAWGFRNGIWHNSIWLESAAGVYHREARQGRYRLSFREARAVCRFEGGDLATVEQLRTAQRAGLHNCVAGWLAGARVGYPIVKPSHNCGFGVKGVVEYGVRIDKEERWDAYCFNPKGKQCGGIFTEQQRDFTSPDYPAYRDRSICYWHIRVPYGSRVVISFSDFSVEEDAVACLADFLEVYDSYDDVSGLVGRFCGSELPEDIVSTSNVMTLKFRSDSSVTDRGFVAHYRVLKPPRPSSLPGATPTPWEPRHNYNDYNHKHNNKSNSSSSVNNTAHINRGGDNINGSSNSSRSNYGGETINNSSSSSSSVNNNSRSSSVNNNSRSSSVNNSSSSSVNNNSSSSSSTNGNA</sequence>
<dbReference type="Pfam" id="PF00193">
    <property type="entry name" value="Xlink"/>
    <property type="match status" value="1"/>
</dbReference>
<reference evidence="15 16" key="1">
    <citation type="submission" date="2025-04" db="UniProtKB">
        <authorList>
            <consortium name="RefSeq"/>
        </authorList>
    </citation>
    <scope>IDENTIFICATION</scope>
    <source>
        <tissue evidence="15 16">Sperm</tissue>
    </source>
</reference>
<accession>A0AAJ7WKD3</accession>
<dbReference type="RefSeq" id="XP_032800685.1">
    <property type="nucleotide sequence ID" value="XM_032944794.1"/>
</dbReference>
<evidence type="ECO:0000313" key="14">
    <source>
        <dbReference type="Proteomes" id="UP001318040"/>
    </source>
</evidence>
<evidence type="ECO:0000256" key="3">
    <source>
        <dbReference type="ARBA" id="ARBA00023157"/>
    </source>
</evidence>
<keyword evidence="11" id="KW-0732">Signal</keyword>
<feature type="signal peptide" evidence="11">
    <location>
        <begin position="1"/>
        <end position="26"/>
    </location>
</feature>
<evidence type="ECO:0000256" key="5">
    <source>
        <dbReference type="ARBA" id="ARBA00069597"/>
    </source>
</evidence>
<dbReference type="Gene3D" id="3.10.100.10">
    <property type="entry name" value="Mannose-Binding Protein A, subunit A"/>
    <property type="match status" value="1"/>
</dbReference>
<dbReference type="InterPro" id="IPR016187">
    <property type="entry name" value="CTDL_fold"/>
</dbReference>
<dbReference type="PRINTS" id="PR01265">
    <property type="entry name" value="LINKMODULE"/>
</dbReference>
<dbReference type="Gene3D" id="2.60.120.290">
    <property type="entry name" value="Spermadhesin, CUB domain"/>
    <property type="match status" value="1"/>
</dbReference>
<dbReference type="GO" id="GO:0005540">
    <property type="term" value="F:hyaluronic acid binding"/>
    <property type="evidence" value="ECO:0007669"/>
    <property type="project" value="InterPro"/>
</dbReference>
<evidence type="ECO:0000256" key="4">
    <source>
        <dbReference type="ARBA" id="ARBA00064571"/>
    </source>
</evidence>
<dbReference type="SUPFAM" id="SSF56436">
    <property type="entry name" value="C-type lectin-like"/>
    <property type="match status" value="1"/>
</dbReference>
<dbReference type="InterPro" id="IPR000538">
    <property type="entry name" value="Link_dom"/>
</dbReference>
<evidence type="ECO:0000256" key="9">
    <source>
        <dbReference type="PROSITE-ProRule" id="PRU00323"/>
    </source>
</evidence>
<feature type="chain" id="PRO_5044709606" description="Tumor necrosis factor-inducible gene 6 protein" evidence="11">
    <location>
        <begin position="27"/>
        <end position="374"/>
    </location>
</feature>
<name>A0AAJ7WKD3_PETMA</name>
<feature type="domain" description="CUB" evidence="12">
    <location>
        <begin position="144"/>
        <end position="256"/>
    </location>
</feature>
<dbReference type="Pfam" id="PF00431">
    <property type="entry name" value="CUB"/>
    <property type="match status" value="1"/>
</dbReference>
<gene>
    <name evidence="15 16 17 18" type="primary">LOC116937633</name>
</gene>
<dbReference type="Proteomes" id="UP001318040">
    <property type="component" value="Chromosome 4"/>
</dbReference>
<dbReference type="PROSITE" id="PS01241">
    <property type="entry name" value="LINK_1"/>
    <property type="match status" value="1"/>
</dbReference>
<evidence type="ECO:0000256" key="6">
    <source>
        <dbReference type="ARBA" id="ARBA00077610"/>
    </source>
</evidence>
<dbReference type="GO" id="GO:0050728">
    <property type="term" value="P:negative regulation of inflammatory response"/>
    <property type="evidence" value="ECO:0007669"/>
    <property type="project" value="TreeGrafter"/>
</dbReference>
<dbReference type="CDD" id="cd00041">
    <property type="entry name" value="CUB"/>
    <property type="match status" value="1"/>
</dbReference>
<feature type="compositionally biased region" description="Low complexity" evidence="10">
    <location>
        <begin position="288"/>
        <end position="374"/>
    </location>
</feature>
<dbReference type="GO" id="GO:0016787">
    <property type="term" value="F:hydrolase activity"/>
    <property type="evidence" value="ECO:0007669"/>
    <property type="project" value="UniProtKB-KW"/>
</dbReference>
<evidence type="ECO:0000259" key="13">
    <source>
        <dbReference type="PROSITE" id="PS50963"/>
    </source>
</evidence>
<evidence type="ECO:0000256" key="2">
    <source>
        <dbReference type="ARBA" id="ARBA00022889"/>
    </source>
</evidence>
<dbReference type="SUPFAM" id="SSF49854">
    <property type="entry name" value="Spermadhesin, CUB domain"/>
    <property type="match status" value="1"/>
</dbReference>
<dbReference type="PANTHER" id="PTHR46908:SF4">
    <property type="entry name" value="TUMOR NECROSIS FACTOR-INDUCIBLE GENE 6 PROTEIN"/>
    <property type="match status" value="1"/>
</dbReference>
<feature type="disulfide bond" evidence="9">
    <location>
        <begin position="67"/>
        <end position="136"/>
    </location>
</feature>
<dbReference type="PANTHER" id="PTHR46908">
    <property type="entry name" value="CUBILIN-LIKE PROTEIN"/>
    <property type="match status" value="1"/>
</dbReference>
<dbReference type="GO" id="GO:0005615">
    <property type="term" value="C:extracellular space"/>
    <property type="evidence" value="ECO:0007669"/>
    <property type="project" value="TreeGrafter"/>
</dbReference>
<evidence type="ECO:0000256" key="8">
    <source>
        <dbReference type="PROSITE-ProRule" id="PRU00059"/>
    </source>
</evidence>
<keyword evidence="2" id="KW-0130">Cell adhesion</keyword>
<dbReference type="InterPro" id="IPR035914">
    <property type="entry name" value="Sperma_CUB_dom_sf"/>
</dbReference>
<evidence type="ECO:0000313" key="17">
    <source>
        <dbReference type="RefSeq" id="XP_032800693.1"/>
    </source>
</evidence>
<evidence type="ECO:0000256" key="7">
    <source>
        <dbReference type="ARBA" id="ARBA00081068"/>
    </source>
</evidence>
<organism evidence="14 16">
    <name type="scientific">Petromyzon marinus</name>
    <name type="common">Sea lamprey</name>
    <dbReference type="NCBI Taxonomy" id="7757"/>
    <lineage>
        <taxon>Eukaryota</taxon>
        <taxon>Metazoa</taxon>
        <taxon>Chordata</taxon>
        <taxon>Craniata</taxon>
        <taxon>Vertebrata</taxon>
        <taxon>Cyclostomata</taxon>
        <taxon>Hyperoartia</taxon>
        <taxon>Petromyzontiformes</taxon>
        <taxon>Petromyzontidae</taxon>
        <taxon>Petromyzon</taxon>
    </lineage>
</organism>
<comment type="caution">
    <text evidence="8">Lacks conserved residue(s) required for the propagation of feature annotation.</text>
</comment>
<feature type="domain" description="Link" evidence="13">
    <location>
        <begin position="45"/>
        <end position="138"/>
    </location>
</feature>
<dbReference type="AlphaFoldDB" id="A0AAJ7WKD3"/>
<dbReference type="SMART" id="SM00445">
    <property type="entry name" value="LINK"/>
    <property type="match status" value="1"/>
</dbReference>
<evidence type="ECO:0000313" key="16">
    <source>
        <dbReference type="RefSeq" id="XP_032800692.1"/>
    </source>
</evidence>
<dbReference type="FunFam" id="2.60.120.290:FF:000005">
    <property type="entry name" value="Procollagen C-endopeptidase enhancer 1"/>
    <property type="match status" value="1"/>
</dbReference>
<keyword evidence="14" id="KW-1185">Reference proteome</keyword>
<evidence type="ECO:0000259" key="12">
    <source>
        <dbReference type="PROSITE" id="PS01180"/>
    </source>
</evidence>
<feature type="disulfide bond" evidence="9">
    <location>
        <begin position="91"/>
        <end position="112"/>
    </location>
</feature>
<dbReference type="PROSITE" id="PS50963">
    <property type="entry name" value="LINK_2"/>
    <property type="match status" value="1"/>
</dbReference>
<dbReference type="InterPro" id="IPR016186">
    <property type="entry name" value="C-type_lectin-like/link_sf"/>
</dbReference>
<dbReference type="FunFam" id="3.10.100.10:FF:000001">
    <property type="entry name" value="Hyaluronan proteoglycan link protein 1"/>
    <property type="match status" value="1"/>
</dbReference>
<evidence type="ECO:0000256" key="1">
    <source>
        <dbReference type="ARBA" id="ARBA00022801"/>
    </source>
</evidence>
<dbReference type="SMART" id="SM00042">
    <property type="entry name" value="CUB"/>
    <property type="match status" value="1"/>
</dbReference>
<dbReference type="PROSITE" id="PS01180">
    <property type="entry name" value="CUB"/>
    <property type="match status" value="1"/>
</dbReference>
<evidence type="ECO:0000256" key="11">
    <source>
        <dbReference type="SAM" id="SignalP"/>
    </source>
</evidence>
<protein>
    <recommendedName>
        <fullName evidence="5">Tumor necrosis factor-inducible gene 6 protein</fullName>
    </recommendedName>
    <alternativeName>
        <fullName evidence="7">TNF-stimulated gene 6 protein</fullName>
    </alternativeName>
    <alternativeName>
        <fullName evidence="6">Tumor necrosis factor alpha-induced protein 6</fullName>
    </alternativeName>
</protein>
<keyword evidence="3 9" id="KW-1015">Disulfide bond</keyword>
<proteinExistence type="predicted"/>
<dbReference type="InterPro" id="IPR000859">
    <property type="entry name" value="CUB_dom"/>
</dbReference>
<keyword evidence="1" id="KW-0378">Hydrolase</keyword>
<comment type="subunit">
    <text evidence="4">Interacts (via Link domain) with inter-alpha-inhibitor (I-alpha-I) component bikunin. Interacts with ITIH2/HC2; this interaction is required for transesterification of the HC to hyaluronan. Interacts (via Link and CUB domains) with ITIH1. Chondroitin sulfate may be required for the stability of the complex. Interacts (via Link domain) with various C-X-C and C-C chemokines including PF4, CXCL8, CXCL11, CXCL12, CCL2, CCL7, CCL19, CCL21, and CCL27; this interaction interferes with chemokine binding to glycosaminoglycans. Interacts (primarily via Link domain) with BMP2; this interaction is inhibited by hyaluronan. Interacts (via both Link and CUB domains) with TNFSF11. Interacts (via CUB domain) with FN1 (via type III repeats 9-14); this interaction enhances fibronectin fibril assembly. TNFAIP6 may act as a bridging molecule between FN1 and THBS1.</text>
</comment>
<feature type="region of interest" description="Disordered" evidence="10">
    <location>
        <begin position="256"/>
        <end position="374"/>
    </location>
</feature>
<dbReference type="RefSeq" id="XP_032800693.1">
    <property type="nucleotide sequence ID" value="XM_032944802.1"/>
</dbReference>
<evidence type="ECO:0000256" key="10">
    <source>
        <dbReference type="SAM" id="MobiDB-lite"/>
    </source>
</evidence>
<evidence type="ECO:0000313" key="15">
    <source>
        <dbReference type="RefSeq" id="XP_032800685.1"/>
    </source>
</evidence>